<evidence type="ECO:0000256" key="6">
    <source>
        <dbReference type="ARBA" id="ARBA00023029"/>
    </source>
</evidence>
<evidence type="ECO:0000313" key="11">
    <source>
        <dbReference type="Proteomes" id="UP000242818"/>
    </source>
</evidence>
<comment type="similarity">
    <text evidence="2">Belongs to the type II topoisomerase GyrB family.</text>
</comment>
<dbReference type="GO" id="GO:0003918">
    <property type="term" value="F:DNA topoisomerase type II (double strand cut, ATP-hydrolyzing) activity"/>
    <property type="evidence" value="ECO:0007669"/>
    <property type="project" value="UniProtKB-EC"/>
</dbReference>
<evidence type="ECO:0000256" key="7">
    <source>
        <dbReference type="ARBA" id="ARBA00023125"/>
    </source>
</evidence>
<accession>A0A1C4E0I4</accession>
<dbReference type="InterPro" id="IPR013506">
    <property type="entry name" value="Topo_IIA_bsu_dom2"/>
</dbReference>
<dbReference type="PANTHER" id="PTHR45866">
    <property type="entry name" value="DNA GYRASE/TOPOISOMERASE SUBUNIT B"/>
    <property type="match status" value="1"/>
</dbReference>
<dbReference type="SUPFAM" id="SSF54211">
    <property type="entry name" value="Ribosomal protein S5 domain 2-like"/>
    <property type="match status" value="1"/>
</dbReference>
<proteinExistence type="inferred from homology"/>
<gene>
    <name evidence="10" type="ORF">GA0116948_10713</name>
</gene>
<keyword evidence="8" id="KW-0413">Isomerase</keyword>
<keyword evidence="6" id="KW-0799">Topoisomerase</keyword>
<dbReference type="InterPro" id="IPR020568">
    <property type="entry name" value="Ribosomal_Su5_D2-typ_SF"/>
</dbReference>
<dbReference type="Gene3D" id="3.30.565.10">
    <property type="entry name" value="Histidine kinase-like ATPase, C-terminal domain"/>
    <property type="match status" value="1"/>
</dbReference>
<dbReference type="STRING" id="1335309.GA0116948_10713"/>
<dbReference type="InterPro" id="IPR036890">
    <property type="entry name" value="HATPase_C_sf"/>
</dbReference>
<dbReference type="InterPro" id="IPR014721">
    <property type="entry name" value="Ribsml_uS5_D2-typ_fold_subgr"/>
</dbReference>
<evidence type="ECO:0000256" key="4">
    <source>
        <dbReference type="ARBA" id="ARBA00022741"/>
    </source>
</evidence>
<dbReference type="Gene3D" id="3.30.230.10">
    <property type="match status" value="1"/>
</dbReference>
<dbReference type="RefSeq" id="WP_089712180.1">
    <property type="nucleotide sequence ID" value="NZ_FMAR01000007.1"/>
</dbReference>
<reference evidence="10 11" key="1">
    <citation type="submission" date="2016-08" db="EMBL/GenBank/DDBJ databases">
        <authorList>
            <person name="Seilhamer J.J."/>
        </authorList>
    </citation>
    <scope>NUCLEOTIDE SEQUENCE [LARGE SCALE GENOMIC DNA]</scope>
    <source>
        <strain evidence="10 11">A37T2</strain>
    </source>
</reference>
<protein>
    <recommendedName>
        <fullName evidence="3">DNA topoisomerase (ATP-hydrolyzing)</fullName>
        <ecNumber evidence="3">5.6.2.2</ecNumber>
    </recommendedName>
</protein>
<feature type="domain" description="DNA topoisomerase type IIA subunit B" evidence="9">
    <location>
        <begin position="223"/>
        <end position="345"/>
    </location>
</feature>
<comment type="catalytic activity">
    <reaction evidence="1">
        <text>ATP-dependent breakage, passage and rejoining of double-stranded DNA.</text>
        <dbReference type="EC" id="5.6.2.2"/>
    </reaction>
</comment>
<dbReference type="PANTHER" id="PTHR45866:SF1">
    <property type="entry name" value="DNA GYRASE SUBUNIT B, MITOCHONDRIAL"/>
    <property type="match status" value="1"/>
</dbReference>
<evidence type="ECO:0000256" key="5">
    <source>
        <dbReference type="ARBA" id="ARBA00022840"/>
    </source>
</evidence>
<keyword evidence="7" id="KW-0238">DNA-binding</keyword>
<dbReference type="GO" id="GO:0003677">
    <property type="term" value="F:DNA binding"/>
    <property type="evidence" value="ECO:0007669"/>
    <property type="project" value="UniProtKB-KW"/>
</dbReference>
<evidence type="ECO:0000256" key="3">
    <source>
        <dbReference type="ARBA" id="ARBA00012895"/>
    </source>
</evidence>
<evidence type="ECO:0000256" key="2">
    <source>
        <dbReference type="ARBA" id="ARBA00010708"/>
    </source>
</evidence>
<dbReference type="AlphaFoldDB" id="A0A1C4E0I4"/>
<dbReference type="EC" id="5.6.2.2" evidence="3"/>
<dbReference type="Pfam" id="PF00204">
    <property type="entry name" value="DNA_gyraseB"/>
    <property type="match status" value="1"/>
</dbReference>
<keyword evidence="4" id="KW-0547">Nucleotide-binding</keyword>
<organism evidence="10 11">
    <name type="scientific">Chitinophaga costaii</name>
    <dbReference type="NCBI Taxonomy" id="1335309"/>
    <lineage>
        <taxon>Bacteria</taxon>
        <taxon>Pseudomonadati</taxon>
        <taxon>Bacteroidota</taxon>
        <taxon>Chitinophagia</taxon>
        <taxon>Chitinophagales</taxon>
        <taxon>Chitinophagaceae</taxon>
        <taxon>Chitinophaga</taxon>
    </lineage>
</organism>
<keyword evidence="5" id="KW-0067">ATP-binding</keyword>
<dbReference type="EMBL" id="FMAR01000007">
    <property type="protein sequence ID" value="SCC37143.1"/>
    <property type="molecule type" value="Genomic_DNA"/>
</dbReference>
<keyword evidence="11" id="KW-1185">Reference proteome</keyword>
<name>A0A1C4E0I4_9BACT</name>
<evidence type="ECO:0000256" key="8">
    <source>
        <dbReference type="ARBA" id="ARBA00023235"/>
    </source>
</evidence>
<dbReference type="OrthoDB" id="629252at2"/>
<dbReference type="Proteomes" id="UP000242818">
    <property type="component" value="Unassembled WGS sequence"/>
</dbReference>
<evidence type="ECO:0000259" key="9">
    <source>
        <dbReference type="Pfam" id="PF00204"/>
    </source>
</evidence>
<evidence type="ECO:0000313" key="10">
    <source>
        <dbReference type="EMBL" id="SCC37143.1"/>
    </source>
</evidence>
<sequence>MENNIPSIELAIQTIRKNPLRYLGSINHNGVVNMVRCLLEDLPEAELSPITVEIVFHPGNRVLITFSYVRLSHLSDLFTPHDGDSEDRPVQAPAILLALNTDVKISVHYQNATGVLYGGRGEYSIGTDPTPLPLHTSTVEFSLDPALFGPLEISYGFFNIFLQQFAYLHPGITIISTDQRTVYQHNVFHYPRGVAEQLDTYIAGYNHPLLRLDLHTEIGRYAYQVSLCFLFTTPPKPKPQLRSFAGSEETPEGGSHLDAVKKGFRMALKEMAGRHKEKKKLNIARKKVAANLSGIVAIQGPALHYAKSSKLELDMPKVKKQLQHYVFMQTVDYLQAHPDITTQVLGIF</sequence>
<evidence type="ECO:0000256" key="1">
    <source>
        <dbReference type="ARBA" id="ARBA00000185"/>
    </source>
</evidence>
<dbReference type="GO" id="GO:0005524">
    <property type="term" value="F:ATP binding"/>
    <property type="evidence" value="ECO:0007669"/>
    <property type="project" value="UniProtKB-KW"/>
</dbReference>
<dbReference type="GO" id="GO:0006265">
    <property type="term" value="P:DNA topological change"/>
    <property type="evidence" value="ECO:0007669"/>
    <property type="project" value="InterPro"/>
</dbReference>